<sequence length="66" mass="7457">MVLSFPSKLQESQVGKFRANAAAGWLVPANMLVNSEPTLRLHVISLRHMWLNSVCLFPDIVFSIFQ</sequence>
<dbReference type="AlphaFoldDB" id="A0A0Q3S0G1"/>
<proteinExistence type="predicted"/>
<gene>
    <name evidence="1" type="ORF">BRADI_1g42449v3</name>
</gene>
<reference evidence="1" key="2">
    <citation type="submission" date="2017-06" db="EMBL/GenBank/DDBJ databases">
        <title>WGS assembly of Brachypodium distachyon.</title>
        <authorList>
            <consortium name="The International Brachypodium Initiative"/>
            <person name="Lucas S."/>
            <person name="Harmon-Smith M."/>
            <person name="Lail K."/>
            <person name="Tice H."/>
            <person name="Grimwood J."/>
            <person name="Bruce D."/>
            <person name="Barry K."/>
            <person name="Shu S."/>
            <person name="Lindquist E."/>
            <person name="Wang M."/>
            <person name="Pitluck S."/>
            <person name="Vogel J.P."/>
            <person name="Garvin D.F."/>
            <person name="Mockler T.C."/>
            <person name="Schmutz J."/>
            <person name="Rokhsar D."/>
            <person name="Bevan M.W."/>
        </authorList>
    </citation>
    <scope>NUCLEOTIDE SEQUENCE</scope>
    <source>
        <strain evidence="1">Bd21</strain>
    </source>
</reference>
<reference evidence="2" key="3">
    <citation type="submission" date="2018-08" db="UniProtKB">
        <authorList>
            <consortium name="EnsemblPlants"/>
        </authorList>
    </citation>
    <scope>IDENTIFICATION</scope>
    <source>
        <strain evidence="2">cv. Bd21</strain>
    </source>
</reference>
<dbReference type="Gramene" id="KQK18434">
    <property type="protein sequence ID" value="KQK18434"/>
    <property type="gene ID" value="BRADI_1g42449v3"/>
</dbReference>
<dbReference type="EnsemblPlants" id="KQK18434">
    <property type="protein sequence ID" value="KQK18434"/>
    <property type="gene ID" value="BRADI_1g42449v3"/>
</dbReference>
<accession>A0A0Q3S0G1</accession>
<reference evidence="1 2" key="1">
    <citation type="journal article" date="2010" name="Nature">
        <title>Genome sequencing and analysis of the model grass Brachypodium distachyon.</title>
        <authorList>
            <consortium name="International Brachypodium Initiative"/>
        </authorList>
    </citation>
    <scope>NUCLEOTIDE SEQUENCE [LARGE SCALE GENOMIC DNA]</scope>
    <source>
        <strain evidence="1 2">Bd21</strain>
    </source>
</reference>
<dbReference type="InParanoid" id="A0A0Q3S0G1"/>
<dbReference type="EMBL" id="CM000880">
    <property type="protein sequence ID" value="KQK18434.1"/>
    <property type="molecule type" value="Genomic_DNA"/>
</dbReference>
<organism evidence="1">
    <name type="scientific">Brachypodium distachyon</name>
    <name type="common">Purple false brome</name>
    <name type="synonym">Trachynia distachya</name>
    <dbReference type="NCBI Taxonomy" id="15368"/>
    <lineage>
        <taxon>Eukaryota</taxon>
        <taxon>Viridiplantae</taxon>
        <taxon>Streptophyta</taxon>
        <taxon>Embryophyta</taxon>
        <taxon>Tracheophyta</taxon>
        <taxon>Spermatophyta</taxon>
        <taxon>Magnoliopsida</taxon>
        <taxon>Liliopsida</taxon>
        <taxon>Poales</taxon>
        <taxon>Poaceae</taxon>
        <taxon>BOP clade</taxon>
        <taxon>Pooideae</taxon>
        <taxon>Stipodae</taxon>
        <taxon>Brachypodieae</taxon>
        <taxon>Brachypodium</taxon>
    </lineage>
</organism>
<dbReference type="Proteomes" id="UP000008810">
    <property type="component" value="Chromosome 1"/>
</dbReference>
<evidence type="ECO:0000313" key="1">
    <source>
        <dbReference type="EMBL" id="KQK18434.1"/>
    </source>
</evidence>
<keyword evidence="3" id="KW-1185">Reference proteome</keyword>
<evidence type="ECO:0000313" key="2">
    <source>
        <dbReference type="EnsemblPlants" id="KQK18434"/>
    </source>
</evidence>
<name>A0A0Q3S0G1_BRADI</name>
<protein>
    <submittedName>
        <fullName evidence="1 2">Uncharacterized protein</fullName>
    </submittedName>
</protein>
<evidence type="ECO:0000313" key="3">
    <source>
        <dbReference type="Proteomes" id="UP000008810"/>
    </source>
</evidence>